<organism evidence="1 2">
    <name type="scientific">Spirosoma aureum</name>
    <dbReference type="NCBI Taxonomy" id="2692134"/>
    <lineage>
        <taxon>Bacteria</taxon>
        <taxon>Pseudomonadati</taxon>
        <taxon>Bacteroidota</taxon>
        <taxon>Cytophagia</taxon>
        <taxon>Cytophagales</taxon>
        <taxon>Cytophagaceae</taxon>
        <taxon>Spirosoma</taxon>
    </lineage>
</organism>
<dbReference type="KEGG" id="spib:G8759_20855"/>
<dbReference type="RefSeq" id="WP_167211866.1">
    <property type="nucleotide sequence ID" value="NZ_CP050063.1"/>
</dbReference>
<evidence type="ECO:0000313" key="1">
    <source>
        <dbReference type="EMBL" id="QIP14892.1"/>
    </source>
</evidence>
<dbReference type="EMBL" id="CP050063">
    <property type="protein sequence ID" value="QIP14892.1"/>
    <property type="molecule type" value="Genomic_DNA"/>
</dbReference>
<protein>
    <submittedName>
        <fullName evidence="1">Uncharacterized protein</fullName>
    </submittedName>
</protein>
<dbReference type="AlphaFoldDB" id="A0A6G9AQX4"/>
<gene>
    <name evidence="1" type="ORF">G8759_20855</name>
</gene>
<sequence>MKILLFILLATTLTCQMKTATNLGPERTEPAFIYANNLAVDGCEEFVRLDKGDSSSVDVMYKPTTASLPILQKALSTIPINVISSERAVTIRFAETGQQVELQCGWASRPKVAEIEILSIAKR</sequence>
<dbReference type="Proteomes" id="UP000501802">
    <property type="component" value="Chromosome"/>
</dbReference>
<keyword evidence="2" id="KW-1185">Reference proteome</keyword>
<evidence type="ECO:0000313" key="2">
    <source>
        <dbReference type="Proteomes" id="UP000501802"/>
    </source>
</evidence>
<reference evidence="1 2" key="1">
    <citation type="submission" date="2020-03" db="EMBL/GenBank/DDBJ databases">
        <authorList>
            <person name="Kim M.K."/>
        </authorList>
    </citation>
    <scope>NUCLEOTIDE SEQUENCE [LARGE SCALE GENOMIC DNA]</scope>
    <source>
        <strain evidence="1 2">BT328</strain>
    </source>
</reference>
<proteinExistence type="predicted"/>
<name>A0A6G9AQX4_9BACT</name>
<accession>A0A6G9AQX4</accession>